<accession>A0A5N6U4G3</accession>
<feature type="compositionally biased region" description="Basic and acidic residues" evidence="5">
    <location>
        <begin position="259"/>
        <end position="277"/>
    </location>
</feature>
<feature type="compositionally biased region" description="Basic and acidic residues" evidence="5">
    <location>
        <begin position="455"/>
        <end position="464"/>
    </location>
</feature>
<evidence type="ECO:0000256" key="5">
    <source>
        <dbReference type="SAM" id="MobiDB-lite"/>
    </source>
</evidence>
<evidence type="ECO:0000256" key="1">
    <source>
        <dbReference type="ARBA" id="ARBA00004123"/>
    </source>
</evidence>
<protein>
    <submittedName>
        <fullName evidence="6">Uncharacterized protein</fullName>
    </submittedName>
</protein>
<feature type="compositionally biased region" description="Acidic residues" evidence="5">
    <location>
        <begin position="297"/>
        <end position="307"/>
    </location>
</feature>
<feature type="region of interest" description="Disordered" evidence="5">
    <location>
        <begin position="1506"/>
        <end position="1535"/>
    </location>
</feature>
<evidence type="ECO:0000256" key="3">
    <source>
        <dbReference type="ARBA" id="ARBA00023242"/>
    </source>
</evidence>
<dbReference type="GO" id="GO:0005634">
    <property type="term" value="C:nucleus"/>
    <property type="evidence" value="ECO:0007669"/>
    <property type="project" value="UniProtKB-SubCell"/>
</dbReference>
<feature type="region of interest" description="Disordered" evidence="5">
    <location>
        <begin position="1"/>
        <end position="20"/>
    </location>
</feature>
<name>A0A5N6U4G3_ASPAV</name>
<dbReference type="Proteomes" id="UP000325780">
    <property type="component" value="Unassembled WGS sequence"/>
</dbReference>
<feature type="region of interest" description="Disordered" evidence="5">
    <location>
        <begin position="857"/>
        <end position="909"/>
    </location>
</feature>
<comment type="subcellular location">
    <subcellularLocation>
        <location evidence="1">Nucleus</location>
    </subcellularLocation>
</comment>
<feature type="compositionally biased region" description="Acidic residues" evidence="5">
    <location>
        <begin position="465"/>
        <end position="484"/>
    </location>
</feature>
<feature type="compositionally biased region" description="Basic and acidic residues" evidence="5">
    <location>
        <begin position="859"/>
        <end position="870"/>
    </location>
</feature>
<dbReference type="GO" id="GO:0000127">
    <property type="term" value="C:transcription factor TFIIIC complex"/>
    <property type="evidence" value="ECO:0007669"/>
    <property type="project" value="TreeGrafter"/>
</dbReference>
<dbReference type="PANTHER" id="PTHR15052">
    <property type="entry name" value="RNA POLYMERASE III TRANSCRIPTION INITIATION FACTOR COMPLEX SUBUNIT"/>
    <property type="match status" value="1"/>
</dbReference>
<feature type="region of interest" description="Disordered" evidence="5">
    <location>
        <begin position="254"/>
        <end position="320"/>
    </location>
</feature>
<feature type="region of interest" description="Disordered" evidence="5">
    <location>
        <begin position="449"/>
        <end position="542"/>
    </location>
</feature>
<feature type="compositionally biased region" description="Basic and acidic residues" evidence="5">
    <location>
        <begin position="530"/>
        <end position="540"/>
    </location>
</feature>
<feature type="region of interest" description="Disordered" evidence="5">
    <location>
        <begin position="981"/>
        <end position="1033"/>
    </location>
</feature>
<feature type="region of interest" description="Disordered" evidence="5">
    <location>
        <begin position="58"/>
        <end position="84"/>
    </location>
</feature>
<dbReference type="OrthoDB" id="3219467at2759"/>
<feature type="compositionally biased region" description="Basic and acidic residues" evidence="5">
    <location>
        <begin position="1017"/>
        <end position="1033"/>
    </location>
</feature>
<evidence type="ECO:0000313" key="6">
    <source>
        <dbReference type="EMBL" id="KAE8153299.1"/>
    </source>
</evidence>
<feature type="region of interest" description="Disordered" evidence="5">
    <location>
        <begin position="578"/>
        <end position="652"/>
    </location>
</feature>
<keyword evidence="7" id="KW-1185">Reference proteome</keyword>
<feature type="region of interest" description="Disordered" evidence="5">
    <location>
        <begin position="201"/>
        <end position="221"/>
    </location>
</feature>
<feature type="compositionally biased region" description="Basic and acidic residues" evidence="5">
    <location>
        <begin position="877"/>
        <end position="896"/>
    </location>
</feature>
<organism evidence="6 7">
    <name type="scientific">Aspergillus avenaceus</name>
    <dbReference type="NCBI Taxonomy" id="36643"/>
    <lineage>
        <taxon>Eukaryota</taxon>
        <taxon>Fungi</taxon>
        <taxon>Dikarya</taxon>
        <taxon>Ascomycota</taxon>
        <taxon>Pezizomycotina</taxon>
        <taxon>Eurotiomycetes</taxon>
        <taxon>Eurotiomycetidae</taxon>
        <taxon>Eurotiales</taxon>
        <taxon>Aspergillaceae</taxon>
        <taxon>Aspergillus</taxon>
        <taxon>Aspergillus subgen. Circumdati</taxon>
    </lineage>
</organism>
<reference evidence="6 7" key="1">
    <citation type="submission" date="2019-04" db="EMBL/GenBank/DDBJ databases">
        <title>Friends and foes A comparative genomics study of 23 Aspergillus species from section Flavi.</title>
        <authorList>
            <consortium name="DOE Joint Genome Institute"/>
            <person name="Kjaerbolling I."/>
            <person name="Vesth T."/>
            <person name="Frisvad J.C."/>
            <person name="Nybo J.L."/>
            <person name="Theobald S."/>
            <person name="Kildgaard S."/>
            <person name="Isbrandt T."/>
            <person name="Kuo A."/>
            <person name="Sato A."/>
            <person name="Lyhne E.K."/>
            <person name="Kogle M.E."/>
            <person name="Wiebenga A."/>
            <person name="Kun R.S."/>
            <person name="Lubbers R.J."/>
            <person name="Makela M.R."/>
            <person name="Barry K."/>
            <person name="Chovatia M."/>
            <person name="Clum A."/>
            <person name="Daum C."/>
            <person name="Haridas S."/>
            <person name="He G."/>
            <person name="LaButti K."/>
            <person name="Lipzen A."/>
            <person name="Mondo S."/>
            <person name="Riley R."/>
            <person name="Salamov A."/>
            <person name="Simmons B.A."/>
            <person name="Magnuson J.K."/>
            <person name="Henrissat B."/>
            <person name="Mortensen U.H."/>
            <person name="Larsen T.O."/>
            <person name="Devries R.P."/>
            <person name="Grigoriev I.V."/>
            <person name="Machida M."/>
            <person name="Baker S.E."/>
            <person name="Andersen M.R."/>
        </authorList>
    </citation>
    <scope>NUCLEOTIDE SEQUENCE [LARGE SCALE GENOMIC DNA]</scope>
    <source>
        <strain evidence="6 7">IBT 18842</strain>
    </source>
</reference>
<gene>
    <name evidence="6" type="ORF">BDV25DRAFT_137055</name>
</gene>
<feature type="compositionally biased region" description="Acidic residues" evidence="5">
    <location>
        <begin position="491"/>
        <end position="514"/>
    </location>
</feature>
<sequence>MSNDSINDVILPDQPVELEPGNVKLPADKIAEQLEGIEFAPLDDSCKEAIANATDLTFRSNVADEEPPELSSGDSDSDDQYSPADELVQSPSALERLAANKSKTIIGGAVVDNLCIVIPDEDNKRFADLPVVPIEGSSEIQAQIIASVPQDGAKETTAEAPVLLLPDESRPALNVASIATFSNLRTANFTDVIPVSLEGAKDDTKEGVAEQESKAETGEDKTVAQTDLQNYVLSGDIKNFFGIKGLKAKLYKFKGPGTTDEKAKEEQGTEDQEKTDENADGNNKGTETGVNDNTEKSEEDQQDDSAENTEPAREKVKLNPQSLALKGQPLGTLFPFMENDQIKNLPVENLEFTYCEESQGYLFKPGLRLEVDVLFRDSLQWANDGLRKIFGGQKPPDRIHLSAHLADERDWSKRPKVTKLELRGEFNNMEIKAWDFLEFKTIGVEITATKAASRKSGDKSKEEGRDESDEKESSTEPDEKDEAEASASSVDENEDADSAATETDEAPEPDEAEEKEIKAKDEPSPEQDEKEEKKPKEKKSWNFGFGLFGKLMLTKIPHANAPVEMNYRLARDFIVEDDDGSEEVDDKKDEKDEKGEPDANDKDEDVAGEENKKGPSGSESTSEGDKDEVSQETAGKEVAKSDRTSKKITKKAHTDGIHKRLWNLVIFCDTWEDIYGIKNVTMKKAELKTSFVQGDFKDTLKLDLSAEMQLGGGTLEVSGRISRNDNSLDAELGNLKLSDIKKIHAQVTGHEIPDQETTKSDGIKEAEGHELTFEKLHLNLSSKKSKESKTTTRSLQLDGCVTFNEYTSSSAKLLIDNDGLMIEGDIADFNIPETNFKIQKAGLHIFVAFKHDKKSKKKITGEKDQKKGEESATEGQTSEKEDKQSENTEAEKKADDAKEEQEEKPESKRQSKFALLGVVEIESFTVSVGLYVEQKPDKKKRDWLLFGNVSSIKLNKIWPDVRNGFLDLELDNVALIASSEDRNKKAKEIDGKDKDVDKEGETKSEEKADGEGTGASNDKESTDGTSADSDKPANHDVLAEVESYNYPISKGVQLCATIRKFEALEELNDKKPIDGLVLIVGYSSDGGFNIRVNMPKSFQIPLRDYARLGDFGAAIVAGDEGPGLQLTATLTMLFDDQDPVRVKGVISGTPLRADGELYMEPEDKWVNPFKLNKAVVLSELGVGAGFKYATVLVHGPDRLSMRGKVEVGDFNAKMVMSLGLGKEQVFIIDISKLDVVEIIRLAGKMTDNVALQQVGGGEDLLVFRDLKIYFSTGARVLGVLYERGIHVKGQVTFFDKTGEFDGRFNDDGVMLKAGIDNFKIGGLEVSSARDTSKRATLDVEMTKDTQIVSIDGMIRYYDFELKIFLDANLQKRHLDADVSIKFTDAFSFQLIANIDVPNDNSLEGAVVDFEAVLDGDILGAILDGVGQGIEAIGKLATQTIENAERELQAQIDENQIVLDKLKMELEQKKMESEKEVMIRETEIEEENDELAKLRKELDRLEDAVKNAQEKKNKNEQDINSRIAEKEKAQRRLDDKLREKTEEYNREVEKEKANQRQWENEKKRLQDQLEASWGDDLRKAESADRSWDWWCKQVKEAYEWKEHCWWKTNSVPWWEAPYWWVKFQEANAGLEQIKARKAIDAELRHVARDIMNSQPFKDVERGINDAVREINKFGRALDALTTKGLYGYIQELSKDEREEVWRQMRLLDELKEKSKELEATLTQARNELNRNRGRITEAQRKAQSKIEQLKQEIKLKPFEHDYQNKKQDHDRVVAKIETIQQTLRDVRKGIDAGTKAAKETVDALKKATPRITRIRVKASADVFAKNKPLIFEINSEWLGQKSQCHVEWTPGSSAADLYRSVANKLIAD</sequence>
<evidence type="ECO:0000313" key="7">
    <source>
        <dbReference type="Proteomes" id="UP000325780"/>
    </source>
</evidence>
<dbReference type="EMBL" id="ML742041">
    <property type="protein sequence ID" value="KAE8153299.1"/>
    <property type="molecule type" value="Genomic_DNA"/>
</dbReference>
<proteinExistence type="predicted"/>
<feature type="compositionally biased region" description="Basic and acidic residues" evidence="5">
    <location>
        <begin position="623"/>
        <end position="645"/>
    </location>
</feature>
<keyword evidence="2" id="KW-0804">Transcription</keyword>
<feature type="compositionally biased region" description="Basic and acidic residues" evidence="5">
    <location>
        <begin position="981"/>
        <end position="1010"/>
    </location>
</feature>
<feature type="coiled-coil region" evidence="4">
    <location>
        <begin position="1699"/>
        <end position="1751"/>
    </location>
</feature>
<keyword evidence="4" id="KW-0175">Coiled coil</keyword>
<evidence type="ECO:0000256" key="4">
    <source>
        <dbReference type="SAM" id="Coils"/>
    </source>
</evidence>
<dbReference type="GO" id="GO:0006383">
    <property type="term" value="P:transcription by RNA polymerase III"/>
    <property type="evidence" value="ECO:0007669"/>
    <property type="project" value="TreeGrafter"/>
</dbReference>
<feature type="compositionally biased region" description="Basic and acidic residues" evidence="5">
    <location>
        <begin position="585"/>
        <end position="600"/>
    </location>
</feature>
<dbReference type="PANTHER" id="PTHR15052:SF2">
    <property type="entry name" value="GENERAL TRANSCRIPTION FACTOR 3C POLYPEPTIDE 2"/>
    <property type="match status" value="1"/>
</dbReference>
<keyword evidence="3" id="KW-0539">Nucleus</keyword>
<feature type="compositionally biased region" description="Polar residues" evidence="5">
    <location>
        <begin position="280"/>
        <end position="292"/>
    </location>
</feature>
<evidence type="ECO:0000256" key="2">
    <source>
        <dbReference type="ARBA" id="ARBA00023163"/>
    </source>
</evidence>
<dbReference type="InterPro" id="IPR052416">
    <property type="entry name" value="GTF3C_component"/>
</dbReference>